<dbReference type="Pfam" id="PF00005">
    <property type="entry name" value="ABC_tran"/>
    <property type="match status" value="1"/>
</dbReference>
<protein>
    <recommendedName>
        <fullName evidence="10">ABC transporter ATP-binding protein</fullName>
    </recommendedName>
</protein>
<dbReference type="InterPro" id="IPR003439">
    <property type="entry name" value="ABC_transporter-like_ATP-bd"/>
</dbReference>
<keyword evidence="5 10" id="KW-0547">Nucleotide-binding</keyword>
<keyword evidence="7" id="KW-1278">Translocase</keyword>
<reference evidence="12 14" key="1">
    <citation type="submission" date="2020-12" db="EMBL/GenBank/DDBJ databases">
        <title>strain FJAT-54423T represents a novel species of the genus Brevibacillus.</title>
        <authorList>
            <person name="Tang R."/>
        </authorList>
    </citation>
    <scope>NUCLEOTIDE SEQUENCE [LARGE SCALE GENOMIC DNA]</scope>
    <source>
        <strain evidence="12 14">FJAT-54423</strain>
    </source>
</reference>
<dbReference type="GO" id="GO:0015087">
    <property type="term" value="F:cobalt ion transmembrane transporter activity"/>
    <property type="evidence" value="ECO:0007669"/>
    <property type="project" value="UniProtKB-ARBA"/>
</dbReference>
<evidence type="ECO:0000313" key="12">
    <source>
        <dbReference type="EMBL" id="QQE75126.1"/>
    </source>
</evidence>
<keyword evidence="4 10" id="KW-1003">Cell membrane</keyword>
<evidence type="ECO:0000256" key="1">
    <source>
        <dbReference type="ARBA" id="ARBA00004202"/>
    </source>
</evidence>
<reference evidence="13" key="2">
    <citation type="submission" date="2021-04" db="EMBL/GenBank/DDBJ databases">
        <title>Brevibacillus composti FJAT-54423, complete genome.</title>
        <authorList>
            <person name="Tang R."/>
        </authorList>
    </citation>
    <scope>NUCLEOTIDE SEQUENCE</scope>
    <source>
        <strain evidence="13">FJAT-54424</strain>
    </source>
</reference>
<evidence type="ECO:0000313" key="15">
    <source>
        <dbReference type="Proteomes" id="UP000677234"/>
    </source>
</evidence>
<dbReference type="InterPro" id="IPR027417">
    <property type="entry name" value="P-loop_NTPase"/>
</dbReference>
<dbReference type="SUPFAM" id="SSF52540">
    <property type="entry name" value="P-loop containing nucleoside triphosphate hydrolases"/>
    <property type="match status" value="1"/>
</dbReference>
<feature type="domain" description="ABC transporter" evidence="11">
    <location>
        <begin position="13"/>
        <end position="249"/>
    </location>
</feature>
<dbReference type="InterPro" id="IPR050095">
    <property type="entry name" value="ECF_ABC_transporter_ATP-bd"/>
</dbReference>
<dbReference type="InterPro" id="IPR015856">
    <property type="entry name" value="ABC_transpr_CbiO/EcfA_su"/>
</dbReference>
<evidence type="ECO:0000256" key="9">
    <source>
        <dbReference type="ARBA" id="ARBA00025157"/>
    </source>
</evidence>
<evidence type="ECO:0000256" key="10">
    <source>
        <dbReference type="RuleBase" id="RU364103"/>
    </source>
</evidence>
<evidence type="ECO:0000256" key="3">
    <source>
        <dbReference type="ARBA" id="ARBA00022448"/>
    </source>
</evidence>
<evidence type="ECO:0000313" key="13">
    <source>
        <dbReference type="EMBL" id="QUO42214.1"/>
    </source>
</evidence>
<dbReference type="PANTHER" id="PTHR43553">
    <property type="entry name" value="HEAVY METAL TRANSPORTER"/>
    <property type="match status" value="1"/>
</dbReference>
<organism evidence="12 14">
    <name type="scientific">Brevibacillus composti</name>
    <dbReference type="NCBI Taxonomy" id="2796470"/>
    <lineage>
        <taxon>Bacteria</taxon>
        <taxon>Bacillati</taxon>
        <taxon>Bacillota</taxon>
        <taxon>Bacilli</taxon>
        <taxon>Bacillales</taxon>
        <taxon>Paenibacillaceae</taxon>
        <taxon>Brevibacillus</taxon>
    </lineage>
</organism>
<dbReference type="FunFam" id="3.40.50.300:FF:000224">
    <property type="entry name" value="Energy-coupling factor transporter ATP-binding protein EcfA"/>
    <property type="match status" value="1"/>
</dbReference>
<gene>
    <name evidence="12" type="ORF">JD108_04115</name>
    <name evidence="13" type="ORF">KDJ56_04115</name>
</gene>
<keyword evidence="3 10" id="KW-0813">Transport</keyword>
<proteinExistence type="inferred from homology"/>
<keyword evidence="8 10" id="KW-0472">Membrane</keyword>
<evidence type="ECO:0000259" key="11">
    <source>
        <dbReference type="PROSITE" id="PS50893"/>
    </source>
</evidence>
<dbReference type="InterPro" id="IPR003593">
    <property type="entry name" value="AAA+_ATPase"/>
</dbReference>
<dbReference type="NCBIfam" id="TIGR01166">
    <property type="entry name" value="cbiO"/>
    <property type="match status" value="1"/>
</dbReference>
<name>A0A7T5EM82_9BACL</name>
<dbReference type="EMBL" id="CP066308">
    <property type="protein sequence ID" value="QQE75126.1"/>
    <property type="molecule type" value="Genomic_DNA"/>
</dbReference>
<dbReference type="GO" id="GO:0016887">
    <property type="term" value="F:ATP hydrolysis activity"/>
    <property type="evidence" value="ECO:0007669"/>
    <property type="project" value="InterPro"/>
</dbReference>
<evidence type="ECO:0000256" key="8">
    <source>
        <dbReference type="ARBA" id="ARBA00023136"/>
    </source>
</evidence>
<dbReference type="SMART" id="SM00382">
    <property type="entry name" value="AAA"/>
    <property type="match status" value="1"/>
</dbReference>
<evidence type="ECO:0000256" key="6">
    <source>
        <dbReference type="ARBA" id="ARBA00022840"/>
    </source>
</evidence>
<accession>A0A7T5EM82</accession>
<evidence type="ECO:0000256" key="2">
    <source>
        <dbReference type="ARBA" id="ARBA00005417"/>
    </source>
</evidence>
<comment type="similarity">
    <text evidence="2 10">Belongs to the ABC transporter superfamily.</text>
</comment>
<dbReference type="GO" id="GO:0005524">
    <property type="term" value="F:ATP binding"/>
    <property type="evidence" value="ECO:0007669"/>
    <property type="project" value="UniProtKB-UniRule"/>
</dbReference>
<keyword evidence="6 10" id="KW-0067">ATP-binding</keyword>
<dbReference type="KEGG" id="bcop:JD108_04115"/>
<dbReference type="GO" id="GO:0043190">
    <property type="term" value="C:ATP-binding cassette (ABC) transporter complex"/>
    <property type="evidence" value="ECO:0007669"/>
    <property type="project" value="TreeGrafter"/>
</dbReference>
<dbReference type="Proteomes" id="UP000677234">
    <property type="component" value="Chromosome"/>
</dbReference>
<dbReference type="Gene3D" id="3.40.50.300">
    <property type="entry name" value="P-loop containing nucleotide triphosphate hydrolases"/>
    <property type="match status" value="1"/>
</dbReference>
<evidence type="ECO:0000256" key="5">
    <source>
        <dbReference type="ARBA" id="ARBA00022741"/>
    </source>
</evidence>
<evidence type="ECO:0000313" key="14">
    <source>
        <dbReference type="Proteomes" id="UP000595847"/>
    </source>
</evidence>
<evidence type="ECO:0000256" key="4">
    <source>
        <dbReference type="ARBA" id="ARBA00022475"/>
    </source>
</evidence>
<dbReference type="InterPro" id="IPR005876">
    <property type="entry name" value="Co_trans_ATP-bd"/>
</dbReference>
<dbReference type="PANTHER" id="PTHR43553:SF24">
    <property type="entry name" value="ENERGY-COUPLING FACTOR TRANSPORTER ATP-BINDING PROTEIN ECFA1"/>
    <property type="match status" value="1"/>
</dbReference>
<dbReference type="GO" id="GO:0042626">
    <property type="term" value="F:ATPase-coupled transmembrane transporter activity"/>
    <property type="evidence" value="ECO:0007669"/>
    <property type="project" value="TreeGrafter"/>
</dbReference>
<evidence type="ECO:0000256" key="7">
    <source>
        <dbReference type="ARBA" id="ARBA00022967"/>
    </source>
</evidence>
<dbReference type="AlphaFoldDB" id="A0A7T5EM82"/>
<comment type="function">
    <text evidence="9">Probably part of an ABC transporter complex. Responsible for energy coupling to the transport system.</text>
</comment>
<keyword evidence="15" id="KW-1185">Reference proteome</keyword>
<sequence>MRKVTAEGNRDILRFAGIRYTYPGAGQSALQGLTMRVPEGKRCVLLGHNGCGKSTLFLHANGILRPEEGQVFWKGKTLPRDRAGLLALKQKIGLVFQDPEQQLIAATVAEDLSYGLCNQKLPAEVIRDRVRRVMESFGMLDWAERPIHQLSLGQKRRVALAGVMVLEPELLLLDEPTAYLDQGQTKSFMQELERIHAAGTTILMATHDVDLAYAWADWVLVMEKGKLVLEGEPAEVFSQRDCLERLHLRIPAVLAVWEALPAAFREMSADGCIPRSVEELTAMLRR</sequence>
<dbReference type="EMBL" id="CP073708">
    <property type="protein sequence ID" value="QUO42214.1"/>
    <property type="molecule type" value="Genomic_DNA"/>
</dbReference>
<dbReference type="PROSITE" id="PS50893">
    <property type="entry name" value="ABC_TRANSPORTER_2"/>
    <property type="match status" value="1"/>
</dbReference>
<dbReference type="InterPro" id="IPR017871">
    <property type="entry name" value="ABC_transporter-like_CS"/>
</dbReference>
<dbReference type="CDD" id="cd03225">
    <property type="entry name" value="ABC_cobalt_CbiO_domain1"/>
    <property type="match status" value="1"/>
</dbReference>
<comment type="function">
    <text evidence="10">Part of an ABC transporter complex. Responsible for energy coupling to the transport system.</text>
</comment>
<dbReference type="RefSeq" id="WP_198828656.1">
    <property type="nucleotide sequence ID" value="NZ_CP066308.1"/>
</dbReference>
<dbReference type="Proteomes" id="UP000595847">
    <property type="component" value="Chromosome"/>
</dbReference>
<dbReference type="PROSITE" id="PS00211">
    <property type="entry name" value="ABC_TRANSPORTER_1"/>
    <property type="match status" value="1"/>
</dbReference>
<comment type="subcellular location">
    <subcellularLocation>
        <location evidence="1 10">Cell membrane</location>
        <topology evidence="1 10">Peripheral membrane protein</topology>
    </subcellularLocation>
</comment>